<accession>A0AAU8PGB3</accession>
<dbReference type="InterPro" id="IPR019927">
    <property type="entry name" value="Ribosomal_uL3_bac/org-type"/>
</dbReference>
<evidence type="ECO:0000256" key="4">
    <source>
        <dbReference type="ARBA" id="ARBA00022980"/>
    </source>
</evidence>
<evidence type="ECO:0000256" key="10">
    <source>
        <dbReference type="SAM" id="MobiDB-lite"/>
    </source>
</evidence>
<evidence type="ECO:0000256" key="2">
    <source>
        <dbReference type="ARBA" id="ARBA00022730"/>
    </source>
</evidence>
<dbReference type="PANTHER" id="PTHR11229:SF16">
    <property type="entry name" value="LARGE RIBOSOMAL SUBUNIT PROTEIN UL3C"/>
    <property type="match status" value="1"/>
</dbReference>
<dbReference type="GO" id="GO:0006412">
    <property type="term" value="P:translation"/>
    <property type="evidence" value="ECO:0007669"/>
    <property type="project" value="UniProtKB-UniRule"/>
</dbReference>
<evidence type="ECO:0000256" key="6">
    <source>
        <dbReference type="ARBA" id="ARBA00035243"/>
    </source>
</evidence>
<dbReference type="GO" id="GO:0003735">
    <property type="term" value="F:structural constituent of ribosome"/>
    <property type="evidence" value="ECO:0007669"/>
    <property type="project" value="UniProtKB-UniRule"/>
</dbReference>
<dbReference type="EMBL" id="CP002376">
    <property type="protein sequence ID" value="AEZ59447.1"/>
    <property type="molecule type" value="Genomic_DNA"/>
</dbReference>
<dbReference type="RefSeq" id="WP_010881636.1">
    <property type="nucleotide sequence ID" value="NC_016843.1"/>
</dbReference>
<evidence type="ECO:0000256" key="7">
    <source>
        <dbReference type="HAMAP-Rule" id="MF_01325"/>
    </source>
</evidence>
<evidence type="ECO:0000313" key="11">
    <source>
        <dbReference type="EMBL" id="AEZ59447.1"/>
    </source>
</evidence>
<evidence type="ECO:0000256" key="1">
    <source>
        <dbReference type="ARBA" id="ARBA00006540"/>
    </source>
</evidence>
<comment type="subunit">
    <text evidence="7 9">Part of the 50S ribosomal subunit. Forms a cluster with proteins L14 and L19.</text>
</comment>
<sequence>MVGLIGQKVGMTQIFDARGCVTPVTVIRVEHNVVVGLKDVERFGYSAVILGTGCMKKSRISKPYAGQFAERIPPVRVMREFRGFTLDVSVGQVLDVRVLESVRYLDVCALSKGKGFQGVVKRWGFSGGRSSHGSKFHREAGSTGQCTSPGRTFKNVKMPGRMGAERVTVQNLRIERIDVGLGVVMVRGAVPGRNKATVFLRTAVKRER</sequence>
<dbReference type="KEGG" id="tpg:TPEGAU_0189"/>
<evidence type="ECO:0000256" key="8">
    <source>
        <dbReference type="RuleBase" id="RU003905"/>
    </source>
</evidence>
<feature type="region of interest" description="Disordered" evidence="10">
    <location>
        <begin position="134"/>
        <end position="153"/>
    </location>
</feature>
<dbReference type="GO" id="GO:0019843">
    <property type="term" value="F:rRNA binding"/>
    <property type="evidence" value="ECO:0007669"/>
    <property type="project" value="UniProtKB-UniRule"/>
</dbReference>
<gene>
    <name evidence="7 11" type="primary">rplC</name>
    <name evidence="11" type="ordered locus">TPEGAU_0189</name>
</gene>
<keyword evidence="2 7" id="KW-0699">rRNA-binding</keyword>
<comment type="similarity">
    <text evidence="1 7 8">Belongs to the universal ribosomal protein uL3 family.</text>
</comment>
<evidence type="ECO:0000256" key="9">
    <source>
        <dbReference type="RuleBase" id="RU003906"/>
    </source>
</evidence>
<keyword evidence="5 7" id="KW-0687">Ribonucleoprotein</keyword>
<keyword evidence="3 7" id="KW-0694">RNA-binding</keyword>
<dbReference type="Gene3D" id="3.30.160.810">
    <property type="match status" value="1"/>
</dbReference>
<dbReference type="PANTHER" id="PTHR11229">
    <property type="entry name" value="50S RIBOSOMAL PROTEIN L3"/>
    <property type="match status" value="1"/>
</dbReference>
<dbReference type="Proteomes" id="UP000008192">
    <property type="component" value="Chromosome"/>
</dbReference>
<dbReference type="InterPro" id="IPR019926">
    <property type="entry name" value="Ribosomal_uL3_CS"/>
</dbReference>
<dbReference type="HAMAP" id="MF_01325_B">
    <property type="entry name" value="Ribosomal_uL3_B"/>
    <property type="match status" value="1"/>
</dbReference>
<dbReference type="NCBIfam" id="TIGR03625">
    <property type="entry name" value="L3_bact"/>
    <property type="match status" value="1"/>
</dbReference>
<dbReference type="InterPro" id="IPR009000">
    <property type="entry name" value="Transl_B-barrel_sf"/>
</dbReference>
<dbReference type="InterPro" id="IPR000597">
    <property type="entry name" value="Ribosomal_uL3"/>
</dbReference>
<organism evidence="11 12">
    <name type="scientific">Treponema pallidum subsp. pertenue (strain Gauthier)</name>
    <dbReference type="NCBI Taxonomy" id="491080"/>
    <lineage>
        <taxon>Bacteria</taxon>
        <taxon>Pseudomonadati</taxon>
        <taxon>Spirochaetota</taxon>
        <taxon>Spirochaetia</taxon>
        <taxon>Spirochaetales</taxon>
        <taxon>Treponemataceae</taxon>
        <taxon>Treponema</taxon>
    </lineage>
</organism>
<dbReference type="Pfam" id="PF00297">
    <property type="entry name" value="Ribosomal_L3"/>
    <property type="match status" value="1"/>
</dbReference>
<keyword evidence="4 7" id="KW-0689">Ribosomal protein</keyword>
<protein>
    <recommendedName>
        <fullName evidence="6 7">Large ribosomal subunit protein uL3</fullName>
    </recommendedName>
</protein>
<comment type="function">
    <text evidence="7 9">One of the primary rRNA binding proteins, it binds directly near the 3'-end of the 23S rRNA, where it nucleates assembly of the 50S subunit.</text>
</comment>
<dbReference type="GeneID" id="93875977"/>
<dbReference type="GO" id="GO:0022625">
    <property type="term" value="C:cytosolic large ribosomal subunit"/>
    <property type="evidence" value="ECO:0007669"/>
    <property type="project" value="TreeGrafter"/>
</dbReference>
<dbReference type="SMR" id="A0AAU8PGB3"/>
<proteinExistence type="inferred from homology"/>
<dbReference type="SUPFAM" id="SSF50447">
    <property type="entry name" value="Translation proteins"/>
    <property type="match status" value="1"/>
</dbReference>
<dbReference type="PROSITE" id="PS00474">
    <property type="entry name" value="RIBOSOMAL_L3"/>
    <property type="match status" value="1"/>
</dbReference>
<name>A0AAU8PGB3_TREPG</name>
<evidence type="ECO:0000256" key="3">
    <source>
        <dbReference type="ARBA" id="ARBA00022884"/>
    </source>
</evidence>
<dbReference type="FunFam" id="2.40.30.10:FF:000004">
    <property type="entry name" value="50S ribosomal protein L3"/>
    <property type="match status" value="1"/>
</dbReference>
<evidence type="ECO:0000256" key="5">
    <source>
        <dbReference type="ARBA" id="ARBA00023274"/>
    </source>
</evidence>
<evidence type="ECO:0000313" key="12">
    <source>
        <dbReference type="Proteomes" id="UP000008192"/>
    </source>
</evidence>
<reference evidence="12" key="1">
    <citation type="journal article" date="2012" name="PLoS Negl. Trop. Dis.">
        <title>Whole genome sequences of three Treponema pallidum ssp. pertenue strains: yaws and syphilis treponemes differ in less than 0.2% of the genome sequence.</title>
        <authorList>
            <person name="Cejkova D."/>
            <person name="Zobanikova M."/>
            <person name="Chen L."/>
            <person name="Pospisilova P."/>
            <person name="Strouhal M."/>
            <person name="Qin X."/>
            <person name="Mikalova L."/>
            <person name="Norris S.J."/>
            <person name="Muzny D.M."/>
            <person name="Gibbs R.A."/>
            <person name="Fulton L.L."/>
            <person name="Sodergren E."/>
            <person name="Weinstock G.M."/>
            <person name="Smajs D."/>
        </authorList>
    </citation>
    <scope>NUCLEOTIDE SEQUENCE [LARGE SCALE GENOMIC DNA]</scope>
    <source>
        <strain evidence="12">Gauthier</strain>
    </source>
</reference>
<dbReference type="Gene3D" id="2.40.30.10">
    <property type="entry name" value="Translation factors"/>
    <property type="match status" value="1"/>
</dbReference>
<dbReference type="AlphaFoldDB" id="A0AAU8PGB3"/>